<reference evidence="2 3" key="1">
    <citation type="journal article" date="2019" name="Int. J. Syst. Evol. Microbiol.">
        <title>The Global Catalogue of Microorganisms (GCM) 10K type strain sequencing project: providing services to taxonomists for standard genome sequencing and annotation.</title>
        <authorList>
            <consortium name="The Broad Institute Genomics Platform"/>
            <consortium name="The Broad Institute Genome Sequencing Center for Infectious Disease"/>
            <person name="Wu L."/>
            <person name="Ma J."/>
        </authorList>
    </citation>
    <scope>NUCLEOTIDE SEQUENCE [LARGE SCALE GENOMIC DNA]</scope>
    <source>
        <strain evidence="2 3">JCM 14368</strain>
    </source>
</reference>
<name>A0ABN1CHR3_9DEIO</name>
<evidence type="ECO:0000313" key="2">
    <source>
        <dbReference type="EMBL" id="GAA0519366.1"/>
    </source>
</evidence>
<organism evidence="2 3">
    <name type="scientific">Deinococcus depolymerans</name>
    <dbReference type="NCBI Taxonomy" id="392408"/>
    <lineage>
        <taxon>Bacteria</taxon>
        <taxon>Thermotogati</taxon>
        <taxon>Deinococcota</taxon>
        <taxon>Deinococci</taxon>
        <taxon>Deinococcales</taxon>
        <taxon>Deinococcaceae</taxon>
        <taxon>Deinococcus</taxon>
    </lineage>
</organism>
<evidence type="ECO:0000313" key="3">
    <source>
        <dbReference type="Proteomes" id="UP001500191"/>
    </source>
</evidence>
<protein>
    <submittedName>
        <fullName evidence="2">Uncharacterized protein</fullName>
    </submittedName>
</protein>
<keyword evidence="3" id="KW-1185">Reference proteome</keyword>
<feature type="region of interest" description="Disordered" evidence="1">
    <location>
        <begin position="44"/>
        <end position="84"/>
    </location>
</feature>
<sequence>MVISWHSTQSVAHSISCPGTTASCPLCAARIFSAIVIPIQSLPKKRAPGRSKSLPGANTERWAALNAPNEEEAPPGTPQPAKNR</sequence>
<dbReference type="EMBL" id="BAAADB010000029">
    <property type="protein sequence ID" value="GAA0519366.1"/>
    <property type="molecule type" value="Genomic_DNA"/>
</dbReference>
<dbReference type="Proteomes" id="UP001500191">
    <property type="component" value="Unassembled WGS sequence"/>
</dbReference>
<proteinExistence type="predicted"/>
<gene>
    <name evidence="2" type="ORF">GCM10008937_28710</name>
</gene>
<evidence type="ECO:0000256" key="1">
    <source>
        <dbReference type="SAM" id="MobiDB-lite"/>
    </source>
</evidence>
<accession>A0ABN1CHR3</accession>
<comment type="caution">
    <text evidence="2">The sequence shown here is derived from an EMBL/GenBank/DDBJ whole genome shotgun (WGS) entry which is preliminary data.</text>
</comment>